<organism evidence="5 6">
    <name type="scientific">Candidatus Harrisonbacteria bacterium CG10_big_fil_rev_8_21_14_0_10_44_23</name>
    <dbReference type="NCBI Taxonomy" id="1974585"/>
    <lineage>
        <taxon>Bacteria</taxon>
        <taxon>Candidatus Harrisoniibacteriota</taxon>
    </lineage>
</organism>
<accession>A0A2H0URA2</accession>
<dbReference type="PANTHER" id="PTHR34298">
    <property type="entry name" value="SEGREGATION AND CONDENSATION PROTEIN B"/>
    <property type="match status" value="1"/>
</dbReference>
<evidence type="ECO:0008006" key="7">
    <source>
        <dbReference type="Google" id="ProtNLM"/>
    </source>
</evidence>
<evidence type="ECO:0000256" key="3">
    <source>
        <dbReference type="ARBA" id="ARBA00022829"/>
    </source>
</evidence>
<dbReference type="GO" id="GO:0051301">
    <property type="term" value="P:cell division"/>
    <property type="evidence" value="ECO:0007669"/>
    <property type="project" value="UniProtKB-KW"/>
</dbReference>
<dbReference type="InterPro" id="IPR005234">
    <property type="entry name" value="ScpB_csome_segregation"/>
</dbReference>
<keyword evidence="4" id="KW-0131">Cell cycle</keyword>
<dbReference type="InterPro" id="IPR036390">
    <property type="entry name" value="WH_DNA-bd_sf"/>
</dbReference>
<dbReference type="InterPro" id="IPR036388">
    <property type="entry name" value="WH-like_DNA-bd_sf"/>
</dbReference>
<dbReference type="Gene3D" id="1.10.10.10">
    <property type="entry name" value="Winged helix-like DNA-binding domain superfamily/Winged helix DNA-binding domain"/>
    <property type="match status" value="2"/>
</dbReference>
<dbReference type="EMBL" id="PFBB01000035">
    <property type="protein sequence ID" value="PIR88295.1"/>
    <property type="molecule type" value="Genomic_DNA"/>
</dbReference>
<gene>
    <name evidence="5" type="ORF">COU09_03075</name>
</gene>
<reference evidence="6" key="1">
    <citation type="submission" date="2017-09" db="EMBL/GenBank/DDBJ databases">
        <title>Depth-based differentiation of microbial function through sediment-hosted aquifers and enrichment of novel symbionts in the deep terrestrial subsurface.</title>
        <authorList>
            <person name="Probst A.J."/>
            <person name="Ladd B."/>
            <person name="Jarett J.K."/>
            <person name="Geller-Mcgrath D.E."/>
            <person name="Sieber C.M.K."/>
            <person name="Emerson J.B."/>
            <person name="Anantharaman K."/>
            <person name="Thomas B.C."/>
            <person name="Malmstrom R."/>
            <person name="Stieglmeier M."/>
            <person name="Klingl A."/>
            <person name="Woyke T."/>
            <person name="Ryan C.M."/>
            <person name="Banfield J.F."/>
        </authorList>
    </citation>
    <scope>NUCLEOTIDE SEQUENCE [LARGE SCALE GENOMIC DNA]</scope>
</reference>
<proteinExistence type="predicted"/>
<protein>
    <recommendedName>
        <fullName evidence="7">SMC-Scp complex subunit ScpB</fullName>
    </recommendedName>
</protein>
<keyword evidence="2" id="KW-0132">Cell division</keyword>
<keyword evidence="3" id="KW-0159">Chromosome partition</keyword>
<evidence type="ECO:0000313" key="6">
    <source>
        <dbReference type="Proteomes" id="UP000229615"/>
    </source>
</evidence>
<evidence type="ECO:0000313" key="5">
    <source>
        <dbReference type="EMBL" id="PIR88295.1"/>
    </source>
</evidence>
<sequence>MKLMNKEKVAQLEALLFNYGEALSLSRIEKILKLKKGEAEDLVQSLQVSLEERGSGLSLIIDKDKAQMVTHPDCAPILEQIVKAELKEDLSPAALETLAIITYTAPIPRSQIDYVRGVNSSFIIRNLLLRGLIDRETDSERKNIYLYSPSFELYQHLGISSSKELPEYENFSQALEKLQSGEDIPSLEGREEN</sequence>
<dbReference type="SUPFAM" id="SSF46785">
    <property type="entry name" value="Winged helix' DNA-binding domain"/>
    <property type="match status" value="2"/>
</dbReference>
<evidence type="ECO:0000256" key="4">
    <source>
        <dbReference type="ARBA" id="ARBA00023306"/>
    </source>
</evidence>
<dbReference type="AlphaFoldDB" id="A0A2H0URA2"/>
<dbReference type="Pfam" id="PF04079">
    <property type="entry name" value="SMC_ScpB"/>
    <property type="match status" value="1"/>
</dbReference>
<comment type="caution">
    <text evidence="5">The sequence shown here is derived from an EMBL/GenBank/DDBJ whole genome shotgun (WGS) entry which is preliminary data.</text>
</comment>
<dbReference type="GO" id="GO:0051304">
    <property type="term" value="P:chromosome separation"/>
    <property type="evidence" value="ECO:0007669"/>
    <property type="project" value="InterPro"/>
</dbReference>
<evidence type="ECO:0000256" key="1">
    <source>
        <dbReference type="ARBA" id="ARBA00022490"/>
    </source>
</evidence>
<dbReference type="Proteomes" id="UP000229615">
    <property type="component" value="Unassembled WGS sequence"/>
</dbReference>
<name>A0A2H0URA2_9BACT</name>
<evidence type="ECO:0000256" key="2">
    <source>
        <dbReference type="ARBA" id="ARBA00022618"/>
    </source>
</evidence>
<keyword evidence="1" id="KW-0963">Cytoplasm</keyword>
<dbReference type="PANTHER" id="PTHR34298:SF2">
    <property type="entry name" value="SEGREGATION AND CONDENSATION PROTEIN B"/>
    <property type="match status" value="1"/>
</dbReference>